<dbReference type="Pfam" id="PF02518">
    <property type="entry name" value="HATPase_c"/>
    <property type="match status" value="1"/>
</dbReference>
<dbReference type="PANTHER" id="PTHR45436:SF5">
    <property type="entry name" value="SENSOR HISTIDINE KINASE TRCS"/>
    <property type="match status" value="1"/>
</dbReference>
<evidence type="ECO:0000313" key="13">
    <source>
        <dbReference type="Proteomes" id="UP001171122"/>
    </source>
</evidence>
<sequence length="459" mass="50167">MRNSSLKFRVLAVSVATTLLTVIIACLGLLLLFERHVERRMVLELDADLRQIIGVVDRGGSKALELHNDFINPRFNERGSGLYWQIYKDARTPLSRSISLGRNELALPDQPPDGGQPRVYRLTEPDGTSLLAVERDVTSQASSGTLRAVVAIDRKEVHHAGLAFASDLAPSLVILAVLFIAGAWIQALIGMKPLDTVRLKLADVRYGRRKRLGQEFPDEIRPLAGELDRLLDVCDAAMAKARERAANLAHGLKTPLTVLHAITEEIRRNGDEKIASELETLTADMERHVERELAHARTGAVSRSTSLYPVRPVVERMVTALQRVPKGENITWEISIAPDTVSPLDAQDLAETLGNLIDNAMKWAGQRIRISARYNGNMVELTVEDDGPGIPEERRAIVLIRGGRADEAAPGTGLGLAIVGDLVDAYGGSLSLDHSTMGGLKVKICLPRTCFDAAPCRAF</sequence>
<evidence type="ECO:0000256" key="5">
    <source>
        <dbReference type="ARBA" id="ARBA00022679"/>
    </source>
</evidence>
<keyword evidence="4" id="KW-0597">Phosphoprotein</keyword>
<dbReference type="InterPro" id="IPR036890">
    <property type="entry name" value="HATPase_C_sf"/>
</dbReference>
<keyword evidence="5" id="KW-0808">Transferase</keyword>
<dbReference type="GO" id="GO:0005886">
    <property type="term" value="C:plasma membrane"/>
    <property type="evidence" value="ECO:0007669"/>
    <property type="project" value="TreeGrafter"/>
</dbReference>
<accession>A0AAW7BA00</accession>
<dbReference type="CDD" id="cd00082">
    <property type="entry name" value="HisKA"/>
    <property type="match status" value="1"/>
</dbReference>
<evidence type="ECO:0000256" key="10">
    <source>
        <dbReference type="SAM" id="Phobius"/>
    </source>
</evidence>
<comment type="catalytic activity">
    <reaction evidence="1">
        <text>ATP + protein L-histidine = ADP + protein N-phospho-L-histidine.</text>
        <dbReference type="EC" id="2.7.13.3"/>
    </reaction>
</comment>
<dbReference type="RefSeq" id="WP_025200155.1">
    <property type="nucleotide sequence ID" value="NZ_JARQXC010000020.1"/>
</dbReference>
<comment type="subcellular location">
    <subcellularLocation>
        <location evidence="2">Membrane</location>
    </subcellularLocation>
</comment>
<dbReference type="InterPro" id="IPR003594">
    <property type="entry name" value="HATPase_dom"/>
</dbReference>
<dbReference type="PROSITE" id="PS50109">
    <property type="entry name" value="HIS_KIN"/>
    <property type="match status" value="1"/>
</dbReference>
<feature type="domain" description="Histidine kinase" evidence="11">
    <location>
        <begin position="247"/>
        <end position="450"/>
    </location>
</feature>
<keyword evidence="13" id="KW-1185">Reference proteome</keyword>
<dbReference type="InterPro" id="IPR004358">
    <property type="entry name" value="Sig_transdc_His_kin-like_C"/>
</dbReference>
<dbReference type="PANTHER" id="PTHR45436">
    <property type="entry name" value="SENSOR HISTIDINE KINASE YKOH"/>
    <property type="match status" value="1"/>
</dbReference>
<keyword evidence="12" id="KW-0547">Nucleotide-binding</keyword>
<evidence type="ECO:0000256" key="7">
    <source>
        <dbReference type="ARBA" id="ARBA00022777"/>
    </source>
</evidence>
<feature type="transmembrane region" description="Helical" evidence="10">
    <location>
        <begin position="162"/>
        <end position="185"/>
    </location>
</feature>
<dbReference type="SUPFAM" id="SSF55874">
    <property type="entry name" value="ATPase domain of HSP90 chaperone/DNA topoisomerase II/histidine kinase"/>
    <property type="match status" value="1"/>
</dbReference>
<dbReference type="EC" id="2.7.13.3" evidence="3"/>
<dbReference type="EMBL" id="JARQXC010000020">
    <property type="protein sequence ID" value="MDL2333838.1"/>
    <property type="molecule type" value="Genomic_DNA"/>
</dbReference>
<dbReference type="GO" id="GO:0000155">
    <property type="term" value="F:phosphorelay sensor kinase activity"/>
    <property type="evidence" value="ECO:0007669"/>
    <property type="project" value="InterPro"/>
</dbReference>
<keyword evidence="9 10" id="KW-0472">Membrane</keyword>
<keyword evidence="12" id="KW-0067">ATP-binding</keyword>
<keyword evidence="8 10" id="KW-1133">Transmembrane helix</keyword>
<dbReference type="SMART" id="SM00387">
    <property type="entry name" value="HATPase_c"/>
    <property type="match status" value="1"/>
</dbReference>
<evidence type="ECO:0000259" key="11">
    <source>
        <dbReference type="PROSITE" id="PS50109"/>
    </source>
</evidence>
<dbReference type="PRINTS" id="PR00344">
    <property type="entry name" value="BCTRLSENSOR"/>
</dbReference>
<organism evidence="12 13">
    <name type="scientific">Brucella inopinata</name>
    <dbReference type="NCBI Taxonomy" id="1218315"/>
    <lineage>
        <taxon>Bacteria</taxon>
        <taxon>Pseudomonadati</taxon>
        <taxon>Pseudomonadota</taxon>
        <taxon>Alphaproteobacteria</taxon>
        <taxon>Hyphomicrobiales</taxon>
        <taxon>Brucellaceae</taxon>
        <taxon>Brucella/Ochrobactrum group</taxon>
        <taxon>Brucella</taxon>
    </lineage>
</organism>
<reference evidence="12" key="1">
    <citation type="journal article" date="2023" name="Front. Microbiol.">
        <title>Isolation of Brucella inopinata from a White's tree frog (Litoria caerulea): pose exotic frogs a potential risk to human health?</title>
        <authorList>
            <person name="Scholz H.C."/>
            <person name="Heckers K.O."/>
            <person name="Appelt S."/>
            <person name="Geier-Doemling D."/>
            <person name="Schlegel P."/>
            <person name="Wattam A.R."/>
        </authorList>
    </citation>
    <scope>NUCLEOTIDE SEQUENCE</scope>
    <source>
        <strain evidence="12">FO700662</strain>
    </source>
</reference>
<evidence type="ECO:0000256" key="1">
    <source>
        <dbReference type="ARBA" id="ARBA00000085"/>
    </source>
</evidence>
<dbReference type="SUPFAM" id="SSF47384">
    <property type="entry name" value="Homodimeric domain of signal transducing histidine kinase"/>
    <property type="match status" value="1"/>
</dbReference>
<dbReference type="GO" id="GO:0005524">
    <property type="term" value="F:ATP binding"/>
    <property type="evidence" value="ECO:0007669"/>
    <property type="project" value="UniProtKB-KW"/>
</dbReference>
<gene>
    <name evidence="12" type="ORF">P8A28_13010</name>
</gene>
<evidence type="ECO:0000256" key="6">
    <source>
        <dbReference type="ARBA" id="ARBA00022692"/>
    </source>
</evidence>
<comment type="caution">
    <text evidence="12">The sequence shown here is derived from an EMBL/GenBank/DDBJ whole genome shotgun (WGS) entry which is preliminary data.</text>
</comment>
<dbReference type="Proteomes" id="UP001171122">
    <property type="component" value="Unassembled WGS sequence"/>
</dbReference>
<evidence type="ECO:0000313" key="12">
    <source>
        <dbReference type="EMBL" id="MDL2333838.1"/>
    </source>
</evidence>
<dbReference type="InterPro" id="IPR005467">
    <property type="entry name" value="His_kinase_dom"/>
</dbReference>
<evidence type="ECO:0000256" key="9">
    <source>
        <dbReference type="ARBA" id="ARBA00023136"/>
    </source>
</evidence>
<keyword evidence="6 10" id="KW-0812">Transmembrane</keyword>
<name>A0AAW7BA00_9HYPH</name>
<dbReference type="InterPro" id="IPR003661">
    <property type="entry name" value="HisK_dim/P_dom"/>
</dbReference>
<evidence type="ECO:0000256" key="4">
    <source>
        <dbReference type="ARBA" id="ARBA00022553"/>
    </source>
</evidence>
<dbReference type="PROSITE" id="PS51257">
    <property type="entry name" value="PROKAR_LIPOPROTEIN"/>
    <property type="match status" value="1"/>
</dbReference>
<evidence type="ECO:0000256" key="8">
    <source>
        <dbReference type="ARBA" id="ARBA00022989"/>
    </source>
</evidence>
<dbReference type="InterPro" id="IPR036097">
    <property type="entry name" value="HisK_dim/P_sf"/>
</dbReference>
<protein>
    <recommendedName>
        <fullName evidence="3">histidine kinase</fullName>
        <ecNumber evidence="3">2.7.13.3</ecNumber>
    </recommendedName>
</protein>
<proteinExistence type="predicted"/>
<feature type="transmembrane region" description="Helical" evidence="10">
    <location>
        <begin position="12"/>
        <end position="33"/>
    </location>
</feature>
<evidence type="ECO:0000256" key="2">
    <source>
        <dbReference type="ARBA" id="ARBA00004370"/>
    </source>
</evidence>
<dbReference type="Gene3D" id="1.10.287.130">
    <property type="match status" value="1"/>
</dbReference>
<dbReference type="Gene3D" id="3.30.565.10">
    <property type="entry name" value="Histidine kinase-like ATPase, C-terminal domain"/>
    <property type="match status" value="1"/>
</dbReference>
<keyword evidence="7" id="KW-0418">Kinase</keyword>
<dbReference type="AlphaFoldDB" id="A0AAW7BA00"/>
<dbReference type="InterPro" id="IPR050428">
    <property type="entry name" value="TCS_sensor_his_kinase"/>
</dbReference>
<evidence type="ECO:0000256" key="3">
    <source>
        <dbReference type="ARBA" id="ARBA00012438"/>
    </source>
</evidence>